<feature type="region of interest" description="Disordered" evidence="1">
    <location>
        <begin position="27"/>
        <end position="109"/>
    </location>
</feature>
<evidence type="ECO:0000256" key="1">
    <source>
        <dbReference type="SAM" id="MobiDB-lite"/>
    </source>
</evidence>
<organism evidence="2 3">
    <name type="scientific">Bombyx mori</name>
    <name type="common">Silk moth</name>
    <dbReference type="NCBI Taxonomy" id="7091"/>
    <lineage>
        <taxon>Eukaryota</taxon>
        <taxon>Metazoa</taxon>
        <taxon>Ecdysozoa</taxon>
        <taxon>Arthropoda</taxon>
        <taxon>Hexapoda</taxon>
        <taxon>Insecta</taxon>
        <taxon>Pterygota</taxon>
        <taxon>Neoptera</taxon>
        <taxon>Endopterygota</taxon>
        <taxon>Lepidoptera</taxon>
        <taxon>Glossata</taxon>
        <taxon>Ditrysia</taxon>
        <taxon>Bombycoidea</taxon>
        <taxon>Bombycidae</taxon>
        <taxon>Bombycinae</taxon>
        <taxon>Bombyx</taxon>
    </lineage>
</organism>
<evidence type="ECO:0000313" key="2">
    <source>
        <dbReference type="EnsemblMetazoa" id="XP_037870160.1"/>
    </source>
</evidence>
<accession>A0A8R2R2K0</accession>
<keyword evidence="3" id="KW-1185">Reference proteome</keyword>
<name>A0A8R2R2K0_BOMMO</name>
<feature type="compositionally biased region" description="Low complexity" evidence="1">
    <location>
        <begin position="65"/>
        <end position="74"/>
    </location>
</feature>
<feature type="compositionally biased region" description="Polar residues" evidence="1">
    <location>
        <begin position="89"/>
        <end position="98"/>
    </location>
</feature>
<dbReference type="Proteomes" id="UP000005204">
    <property type="component" value="Unassembled WGS sequence"/>
</dbReference>
<sequence>MRHRYLPKQPCPDSTCVTLNDRDPCLLPSQSSSTGRIASTVARPAVGRRSLCRHSATKARRSSSRRSAICRCTSLEPRARSSSRHRYNDASTFASRSQGGDPARTQAAS</sequence>
<reference evidence="3" key="1">
    <citation type="journal article" date="2008" name="Insect Biochem. Mol. Biol.">
        <title>The genome of a lepidopteran model insect, the silkworm Bombyx mori.</title>
        <authorList>
            <consortium name="International Silkworm Genome Consortium"/>
        </authorList>
    </citation>
    <scope>NUCLEOTIDE SEQUENCE [LARGE SCALE GENOMIC DNA]</scope>
    <source>
        <strain evidence="3">p50T</strain>
    </source>
</reference>
<proteinExistence type="predicted"/>
<dbReference type="AlphaFoldDB" id="A0A8R2R2K0"/>
<protein>
    <submittedName>
        <fullName evidence="2">Uncharacterized protein</fullName>
    </submittedName>
</protein>
<evidence type="ECO:0000313" key="3">
    <source>
        <dbReference type="Proteomes" id="UP000005204"/>
    </source>
</evidence>
<feature type="compositionally biased region" description="Basic residues" evidence="1">
    <location>
        <begin position="50"/>
        <end position="64"/>
    </location>
</feature>
<dbReference type="EnsemblMetazoa" id="XM_038014232.1">
    <property type="protein sequence ID" value="XP_037870160.1"/>
    <property type="gene ID" value="LOC119629185"/>
</dbReference>
<feature type="compositionally biased region" description="Polar residues" evidence="1">
    <location>
        <begin position="28"/>
        <end position="37"/>
    </location>
</feature>
<reference evidence="2" key="2">
    <citation type="submission" date="2022-06" db="UniProtKB">
        <authorList>
            <consortium name="EnsemblMetazoa"/>
        </authorList>
    </citation>
    <scope>IDENTIFICATION</scope>
    <source>
        <strain evidence="2">p50T (Dazao)</strain>
    </source>
</reference>